<dbReference type="AlphaFoldDB" id="A0A1G2HF42"/>
<evidence type="ECO:0000313" key="1">
    <source>
        <dbReference type="EMBL" id="OGZ61107.1"/>
    </source>
</evidence>
<organism evidence="1 2">
    <name type="scientific">Candidatus Spechtbacteria bacterium RIFCSPLOWO2_01_FULL_46_10</name>
    <dbReference type="NCBI Taxonomy" id="1802163"/>
    <lineage>
        <taxon>Bacteria</taxon>
        <taxon>Candidatus Spechtiibacteriota</taxon>
    </lineage>
</organism>
<comment type="caution">
    <text evidence="1">The sequence shown here is derived from an EMBL/GenBank/DDBJ whole genome shotgun (WGS) entry which is preliminary data.</text>
</comment>
<proteinExistence type="predicted"/>
<sequence>MKRTIQGGLWKVEFGELGATLKVLQDYGVTLYHLARLRAEPDYAKRVAESMLRVDLDASVHQTLARVVMGKNFFGVEDWSALYGVNFSQKQLRSVAEFPWGEDILNSTCPLCGKVVRDCHFAFVGLDRINGKPLTILKLHELHPATGQPKFYIYAPRNAWYSGEKFAKETTMSFRWYLLHQNIVPKSEDKTYYDQKAMLTADYEVPSAVTEATKNLLVFRQTGNFANPSRYARCECVISDGFRVDVGFFGGQGLGVSACRGDLHGDYLGVAAARKFPSASSQDKLNLNPCLPATTR</sequence>
<dbReference type="EMBL" id="MHOI01000029">
    <property type="protein sequence ID" value="OGZ61107.1"/>
    <property type="molecule type" value="Genomic_DNA"/>
</dbReference>
<dbReference type="Proteomes" id="UP000179153">
    <property type="component" value="Unassembled WGS sequence"/>
</dbReference>
<name>A0A1G2HF42_9BACT</name>
<accession>A0A1G2HF42</accession>
<evidence type="ECO:0000313" key="2">
    <source>
        <dbReference type="Proteomes" id="UP000179153"/>
    </source>
</evidence>
<gene>
    <name evidence="1" type="ORF">A2932_01135</name>
</gene>
<protein>
    <submittedName>
        <fullName evidence="1">Uncharacterized protein</fullName>
    </submittedName>
</protein>
<reference evidence="1 2" key="1">
    <citation type="journal article" date="2016" name="Nat. Commun.">
        <title>Thousands of microbial genomes shed light on interconnected biogeochemical processes in an aquifer system.</title>
        <authorList>
            <person name="Anantharaman K."/>
            <person name="Brown C.T."/>
            <person name="Hug L.A."/>
            <person name="Sharon I."/>
            <person name="Castelle C.J."/>
            <person name="Probst A.J."/>
            <person name="Thomas B.C."/>
            <person name="Singh A."/>
            <person name="Wilkins M.J."/>
            <person name="Karaoz U."/>
            <person name="Brodie E.L."/>
            <person name="Williams K.H."/>
            <person name="Hubbard S.S."/>
            <person name="Banfield J.F."/>
        </authorList>
    </citation>
    <scope>NUCLEOTIDE SEQUENCE [LARGE SCALE GENOMIC DNA]</scope>
</reference>